<protein>
    <recommendedName>
        <fullName evidence="4">Glycosyltransferase</fullName>
    </recommendedName>
</protein>
<feature type="non-terminal residue" evidence="3">
    <location>
        <position position="1"/>
    </location>
</feature>
<name>X1BVC9_9ZZZZ</name>
<dbReference type="Pfam" id="PF03808">
    <property type="entry name" value="Glyco_tran_WecG"/>
    <property type="match status" value="1"/>
</dbReference>
<reference evidence="3" key="1">
    <citation type="journal article" date="2014" name="Front. Microbiol.">
        <title>High frequency of phylogenetically diverse reductive dehalogenase-homologous genes in deep subseafloor sedimentary metagenomes.</title>
        <authorList>
            <person name="Kawai M."/>
            <person name="Futagami T."/>
            <person name="Toyoda A."/>
            <person name="Takaki Y."/>
            <person name="Nishi S."/>
            <person name="Hori S."/>
            <person name="Arai W."/>
            <person name="Tsubouchi T."/>
            <person name="Morono Y."/>
            <person name="Uchiyama I."/>
            <person name="Ito T."/>
            <person name="Fujiyama A."/>
            <person name="Inagaki F."/>
            <person name="Takami H."/>
        </authorList>
    </citation>
    <scope>NUCLEOTIDE SEQUENCE</scope>
    <source>
        <strain evidence="3">Expedition CK06-06</strain>
    </source>
</reference>
<comment type="caution">
    <text evidence="3">The sequence shown here is derived from an EMBL/GenBank/DDBJ whole genome shotgun (WGS) entry which is preliminary data.</text>
</comment>
<dbReference type="CDD" id="cd06533">
    <property type="entry name" value="Glyco_transf_WecG_TagA"/>
    <property type="match status" value="1"/>
</dbReference>
<dbReference type="EMBL" id="BART01025343">
    <property type="protein sequence ID" value="GAG99734.1"/>
    <property type="molecule type" value="Genomic_DNA"/>
</dbReference>
<gene>
    <name evidence="3" type="ORF">S01H4_45512</name>
</gene>
<dbReference type="PANTHER" id="PTHR34136:SF1">
    <property type="entry name" value="UDP-N-ACETYL-D-MANNOSAMINURONIC ACID TRANSFERASE"/>
    <property type="match status" value="1"/>
</dbReference>
<evidence type="ECO:0008006" key="4">
    <source>
        <dbReference type="Google" id="ProtNLM"/>
    </source>
</evidence>
<organism evidence="3">
    <name type="scientific">marine sediment metagenome</name>
    <dbReference type="NCBI Taxonomy" id="412755"/>
    <lineage>
        <taxon>unclassified sequences</taxon>
        <taxon>metagenomes</taxon>
        <taxon>ecological metagenomes</taxon>
    </lineage>
</organism>
<keyword evidence="2" id="KW-0808">Transferase</keyword>
<dbReference type="AlphaFoldDB" id="X1BVC9"/>
<evidence type="ECO:0000256" key="2">
    <source>
        <dbReference type="ARBA" id="ARBA00022679"/>
    </source>
</evidence>
<evidence type="ECO:0000256" key="1">
    <source>
        <dbReference type="ARBA" id="ARBA00022676"/>
    </source>
</evidence>
<dbReference type="GO" id="GO:0016758">
    <property type="term" value="F:hexosyltransferase activity"/>
    <property type="evidence" value="ECO:0007669"/>
    <property type="project" value="TreeGrafter"/>
</dbReference>
<proteinExistence type="predicted"/>
<accession>X1BVC9</accession>
<dbReference type="PANTHER" id="PTHR34136">
    <property type="match status" value="1"/>
</dbReference>
<sequence length="279" mass="31140">TFQSWISDSPSRVKSLSNQNVHIRSQYPEVNVLGVGINAVSMSDALDCISHGAKSDGSKYLCLAAVHSILDCRRDSDLKRIFNSALLTTPDGMPLVWLCRLNGHAMAERVYGPDLMLAACEDSVQHGYKHFLLGGEPQVTRELTERLEGLFPGIAVVGSLSPPFRVLTKAEDADIVDRINNSDADIVWVGLGTGKQERWIAEHLGKIRAPVMIGVGAAFDLLSGQTPQAPRWMQGIGFEWLFRLAMEPRRLWRRYAEYPLFAMLLLTQLTKLKKFEMED</sequence>
<dbReference type="InterPro" id="IPR004629">
    <property type="entry name" value="WecG_TagA_CpsF"/>
</dbReference>
<keyword evidence="1" id="KW-0328">Glycosyltransferase</keyword>
<evidence type="ECO:0000313" key="3">
    <source>
        <dbReference type="EMBL" id="GAG99734.1"/>
    </source>
</evidence>
<dbReference type="NCBIfam" id="TIGR00696">
    <property type="entry name" value="wecG_tagA_cpsF"/>
    <property type="match status" value="1"/>
</dbReference>